<dbReference type="AlphaFoldDB" id="A0A0F4L9V0"/>
<dbReference type="HOGENOM" id="CLU_073294_1_0_9"/>
<dbReference type="Pfam" id="PF14503">
    <property type="entry name" value="YhfZ_C"/>
    <property type="match status" value="1"/>
</dbReference>
<accession>A0A0F4L9V0</accession>
<evidence type="ECO:0008006" key="5">
    <source>
        <dbReference type="Google" id="ProtNLM"/>
    </source>
</evidence>
<dbReference type="PATRIC" id="fig|1218507.3.peg.1933"/>
<dbReference type="Gene3D" id="3.40.190.10">
    <property type="entry name" value="Periplasmic binding protein-like II"/>
    <property type="match status" value="2"/>
</dbReference>
<dbReference type="OrthoDB" id="147067at2"/>
<evidence type="ECO:0000313" key="3">
    <source>
        <dbReference type="EMBL" id="KJY55612.1"/>
    </source>
</evidence>
<gene>
    <name evidence="3" type="ORF">JF74_17300</name>
</gene>
<dbReference type="InterPro" id="IPR032791">
    <property type="entry name" value="YhfZ_C"/>
</dbReference>
<dbReference type="EMBL" id="JXLI01000014">
    <property type="protein sequence ID" value="KJY55612.1"/>
    <property type="molecule type" value="Genomic_DNA"/>
</dbReference>
<feature type="domain" description="Uncharacterised protein YhfZ C-terminal" evidence="2">
    <location>
        <begin position="76"/>
        <end position="305"/>
    </location>
</feature>
<dbReference type="InterPro" id="IPR036388">
    <property type="entry name" value="WH-like_DNA-bd_sf"/>
</dbReference>
<evidence type="ECO:0000259" key="2">
    <source>
        <dbReference type="Pfam" id="PF14503"/>
    </source>
</evidence>
<dbReference type="Gene3D" id="1.10.10.10">
    <property type="entry name" value="Winged helix-like DNA-binding domain superfamily/Winged helix DNA-binding domain"/>
    <property type="match status" value="1"/>
</dbReference>
<dbReference type="NCBIfam" id="NF041241">
    <property type="entry name" value="YhfZ_full"/>
    <property type="match status" value="1"/>
</dbReference>
<dbReference type="Proteomes" id="UP000033531">
    <property type="component" value="Unassembled WGS sequence"/>
</dbReference>
<name>A0A0F4L9V0_9LACO</name>
<dbReference type="Pfam" id="PF14502">
    <property type="entry name" value="HTH_41"/>
    <property type="match status" value="1"/>
</dbReference>
<organism evidence="3 4">
    <name type="scientific">Lactobacillus melliventris</name>
    <dbReference type="NCBI Taxonomy" id="1218507"/>
    <lineage>
        <taxon>Bacteria</taxon>
        <taxon>Bacillati</taxon>
        <taxon>Bacillota</taxon>
        <taxon>Bacilli</taxon>
        <taxon>Lactobacillales</taxon>
        <taxon>Lactobacillaceae</taxon>
        <taxon>Lactobacillus</taxon>
    </lineage>
</organism>
<protein>
    <recommendedName>
        <fullName evidence="5">GntR family transcriptional regulator</fullName>
    </recommendedName>
</protein>
<dbReference type="STRING" id="1218507.JF74_17300"/>
<dbReference type="SUPFAM" id="SSF53850">
    <property type="entry name" value="Periplasmic binding protein-like II"/>
    <property type="match status" value="1"/>
</dbReference>
<dbReference type="RefSeq" id="WP_046325639.1">
    <property type="nucleotide sequence ID" value="NZ_JBHTMT010000002.1"/>
</dbReference>
<evidence type="ECO:0000313" key="4">
    <source>
        <dbReference type="Proteomes" id="UP000033531"/>
    </source>
</evidence>
<dbReference type="InterPro" id="IPR041444">
    <property type="entry name" value="HTH_41"/>
</dbReference>
<comment type="caution">
    <text evidence="3">The sequence shown here is derived from an EMBL/GenBank/DDBJ whole genome shotgun (WGS) entry which is preliminary data.</text>
</comment>
<evidence type="ECO:0000259" key="1">
    <source>
        <dbReference type="Pfam" id="PF14502"/>
    </source>
</evidence>
<proteinExistence type="predicted"/>
<feature type="domain" description="YhfZ helix-turn-helix" evidence="1">
    <location>
        <begin position="27"/>
        <end position="71"/>
    </location>
</feature>
<sequence length="305" mass="34359">MQTAQYKMRGLALTFLAKKYLLLEPDNRVPTVEEFCKESNISQGTMQAAISILKEDGAISTRSRGHLGTFVENVNHQKLLSYLGNRTLVGSLPLPYTKKYEGLATGIYKAFFNNEIQVSLSYMNGSEKRLSGLQEDRSNFIITSGLTADYLIKKNDNLAEFLVLPEQTYVTKHVLVFRKGEDAQIKSGAKIGVDTQSIDYTLLTKYVTKGQDVQLIQMPYNQVSKSIEEGLIDFAIWNEDEVVEHNYPLAYSEIDNNLTVRSSQAVFVGKKTDIFTKSILEKTIDVDKLLNTQKKVISGELLPEY</sequence>
<dbReference type="SUPFAM" id="SSF46785">
    <property type="entry name" value="Winged helix' DNA-binding domain"/>
    <property type="match status" value="1"/>
</dbReference>
<dbReference type="InterPro" id="IPR036390">
    <property type="entry name" value="WH_DNA-bd_sf"/>
</dbReference>
<reference evidence="3 4" key="1">
    <citation type="submission" date="2015-01" db="EMBL/GenBank/DDBJ databases">
        <title>Comparative genomics of the lactic acid bacteria isolated from the honey bee gut.</title>
        <authorList>
            <person name="Ellegaard K.M."/>
            <person name="Tamarit D."/>
            <person name="Javelind E."/>
            <person name="Olofsson T."/>
            <person name="Andersson S.G."/>
            <person name="Vasquez A."/>
        </authorList>
    </citation>
    <scope>NUCLEOTIDE SEQUENCE [LARGE SCALE GENOMIC DNA]</scope>
    <source>
        <strain evidence="3 4">Hma8</strain>
    </source>
</reference>